<dbReference type="Gene3D" id="1.10.720.30">
    <property type="entry name" value="SAP domain"/>
    <property type="match status" value="1"/>
</dbReference>
<dbReference type="EMBL" id="VJMJ01000323">
    <property type="protein sequence ID" value="KAF0722803.1"/>
    <property type="molecule type" value="Genomic_DNA"/>
</dbReference>
<feature type="coiled-coil region" evidence="1">
    <location>
        <begin position="310"/>
        <end position="368"/>
    </location>
</feature>
<organism evidence="3 4">
    <name type="scientific">Aphanomyces euteiches</name>
    <dbReference type="NCBI Taxonomy" id="100861"/>
    <lineage>
        <taxon>Eukaryota</taxon>
        <taxon>Sar</taxon>
        <taxon>Stramenopiles</taxon>
        <taxon>Oomycota</taxon>
        <taxon>Saprolegniomycetes</taxon>
        <taxon>Saprolegniales</taxon>
        <taxon>Verrucalvaceae</taxon>
        <taxon>Aphanomyces</taxon>
    </lineage>
</organism>
<keyword evidence="4" id="KW-1185">Reference proteome</keyword>
<proteinExistence type="predicted"/>
<gene>
    <name evidence="3" type="ORF">Ae201684_018155</name>
</gene>
<name>A0A6G0W6Y3_9STRA</name>
<feature type="region of interest" description="Disordered" evidence="2">
    <location>
        <begin position="254"/>
        <end position="276"/>
    </location>
</feature>
<dbReference type="Proteomes" id="UP000481153">
    <property type="component" value="Unassembled WGS sequence"/>
</dbReference>
<accession>A0A6G0W6Y3</accession>
<sequence length="371" mass="41969">MQALLDDDSTENAPLVSRKWTATQKPNSKRVIAPPTSDDYSHWTVDQLKLECTQRKLDVAKGTNKEGRVKVLNMYDQNTAAVTALINSQRIVHRKRNQGDADDRRRAGSMLRLINVLFSDSIFEEFMGTGDRLTRKQLDEGGHKFWATVADEFNSANPEYDKLIAYDARVTELDPSDGGILSAVKLSTMWKELSGQFAKAVVKSKVSGEHSSSFWDFCGKRIDVYYLHLETESRNAGREFCSSNLFEDDEFDSIESEDKPASNCTPSKRKRMSSPVAKQDEMIAAIAKSVSILAESDQKQAARDSCFASISRLEASIERVSKRILAIESELNDLELNGQDTTEISKDRERLIQHRRLLEMKLEQIEQSWIS</sequence>
<evidence type="ECO:0000313" key="3">
    <source>
        <dbReference type="EMBL" id="KAF0722803.1"/>
    </source>
</evidence>
<protein>
    <submittedName>
        <fullName evidence="3">Uncharacterized protein</fullName>
    </submittedName>
</protein>
<dbReference type="InterPro" id="IPR036361">
    <property type="entry name" value="SAP_dom_sf"/>
</dbReference>
<reference evidence="3 4" key="1">
    <citation type="submission" date="2019-07" db="EMBL/GenBank/DDBJ databases">
        <title>Genomics analysis of Aphanomyces spp. identifies a new class of oomycete effector associated with host adaptation.</title>
        <authorList>
            <person name="Gaulin E."/>
        </authorList>
    </citation>
    <scope>NUCLEOTIDE SEQUENCE [LARGE SCALE GENOMIC DNA]</scope>
    <source>
        <strain evidence="3 4">ATCC 201684</strain>
    </source>
</reference>
<dbReference type="VEuPathDB" id="FungiDB:AeMF1_019115"/>
<evidence type="ECO:0000256" key="1">
    <source>
        <dbReference type="SAM" id="Coils"/>
    </source>
</evidence>
<dbReference type="AlphaFoldDB" id="A0A6G0W6Y3"/>
<keyword evidence="1" id="KW-0175">Coiled coil</keyword>
<comment type="caution">
    <text evidence="3">The sequence shown here is derived from an EMBL/GenBank/DDBJ whole genome shotgun (WGS) entry which is preliminary data.</text>
</comment>
<evidence type="ECO:0000256" key="2">
    <source>
        <dbReference type="SAM" id="MobiDB-lite"/>
    </source>
</evidence>
<evidence type="ECO:0000313" key="4">
    <source>
        <dbReference type="Proteomes" id="UP000481153"/>
    </source>
</evidence>